<evidence type="ECO:0000313" key="3">
    <source>
        <dbReference type="EMBL" id="PMD23657.1"/>
    </source>
</evidence>
<proteinExistence type="predicted"/>
<keyword evidence="2" id="KW-0732">Signal</keyword>
<organism evidence="3 4">
    <name type="scientific">Hyaloscypha hepaticicola</name>
    <dbReference type="NCBI Taxonomy" id="2082293"/>
    <lineage>
        <taxon>Eukaryota</taxon>
        <taxon>Fungi</taxon>
        <taxon>Dikarya</taxon>
        <taxon>Ascomycota</taxon>
        <taxon>Pezizomycotina</taxon>
        <taxon>Leotiomycetes</taxon>
        <taxon>Helotiales</taxon>
        <taxon>Hyaloscyphaceae</taxon>
        <taxon>Hyaloscypha</taxon>
    </lineage>
</organism>
<evidence type="ECO:0000313" key="4">
    <source>
        <dbReference type="Proteomes" id="UP000235672"/>
    </source>
</evidence>
<feature type="signal peptide" evidence="2">
    <location>
        <begin position="1"/>
        <end position="27"/>
    </location>
</feature>
<dbReference type="Proteomes" id="UP000235672">
    <property type="component" value="Unassembled WGS sequence"/>
</dbReference>
<feature type="chain" id="PRO_5014473702" description="GPI anchored protein" evidence="2">
    <location>
        <begin position="28"/>
        <end position="471"/>
    </location>
</feature>
<evidence type="ECO:0000256" key="2">
    <source>
        <dbReference type="SAM" id="SignalP"/>
    </source>
</evidence>
<dbReference type="PANTHER" id="PTHR39599">
    <property type="entry name" value="GPI-ANCHORED PROTEIN (EUROFUNG)-RELATED-RELATED"/>
    <property type="match status" value="1"/>
</dbReference>
<sequence length="471" mass="48154">MRLDLRILGLPASMLFLLASHIICTNAAQDNEAPAQWELPIQKRWPPHSPQRRRQLEAVEEHLRLGRNPVGILKMSSDAGEKFYMDYWQFEGDLEQSQLLDTGASLRARDEEEEARLLANASAVLPFRPPFALHTEEGVDPLGLEDLRARKAVEGSISAGVLAMLSKRGFQCPTGTADCSGIGASNLCCPTTEFCYSITDTGLGTVGCCPNGSSCGGTISPCTSANTACNASQGPGCCIPNYICAGIGCIINPTLVVTTVITQTFTVSVSSTGTTTQTTTVVSTLTSTTTSSTTSSTTPSTTSSSATSTLASSTTTVAGSPPVRQTSDPSTSTTLTGSTQTSCPVGFYGCSATHAGGCCQTGRNCDTTNCPATDSTTIVSSGKTIVVPVGPAATVTTPTGNCASGWATCDASVGGNCCPSSWACGTASCTSPGASSTATVQKESPNDGAASKGVGACGAMMTAFIVGLLLI</sequence>
<keyword evidence="4" id="KW-1185">Reference proteome</keyword>
<evidence type="ECO:0000256" key="1">
    <source>
        <dbReference type="SAM" id="MobiDB-lite"/>
    </source>
</evidence>
<dbReference type="PANTHER" id="PTHR39599:SF2">
    <property type="entry name" value="ANCHORED PROTEIN, PUTATIVE (AFU_ORTHOLOGUE AFUA_1G09650)-RELATED"/>
    <property type="match status" value="1"/>
</dbReference>
<accession>A0A2J6QBM2</accession>
<name>A0A2J6QBM2_9HELO</name>
<dbReference type="OrthoDB" id="2426396at2759"/>
<evidence type="ECO:0008006" key="5">
    <source>
        <dbReference type="Google" id="ProtNLM"/>
    </source>
</evidence>
<dbReference type="EMBL" id="KZ613474">
    <property type="protein sequence ID" value="PMD23657.1"/>
    <property type="molecule type" value="Genomic_DNA"/>
</dbReference>
<feature type="region of interest" description="Disordered" evidence="1">
    <location>
        <begin position="285"/>
        <end position="339"/>
    </location>
</feature>
<dbReference type="STRING" id="1745343.A0A2J6QBM2"/>
<reference evidence="3 4" key="1">
    <citation type="submission" date="2016-05" db="EMBL/GenBank/DDBJ databases">
        <title>A degradative enzymes factory behind the ericoid mycorrhizal symbiosis.</title>
        <authorList>
            <consortium name="DOE Joint Genome Institute"/>
            <person name="Martino E."/>
            <person name="Morin E."/>
            <person name="Grelet G."/>
            <person name="Kuo A."/>
            <person name="Kohler A."/>
            <person name="Daghino S."/>
            <person name="Barry K."/>
            <person name="Choi C."/>
            <person name="Cichocki N."/>
            <person name="Clum A."/>
            <person name="Copeland A."/>
            <person name="Hainaut M."/>
            <person name="Haridas S."/>
            <person name="Labutti K."/>
            <person name="Lindquist E."/>
            <person name="Lipzen A."/>
            <person name="Khouja H.-R."/>
            <person name="Murat C."/>
            <person name="Ohm R."/>
            <person name="Olson A."/>
            <person name="Spatafora J."/>
            <person name="Veneault-Fourrey C."/>
            <person name="Henrissat B."/>
            <person name="Grigoriev I."/>
            <person name="Martin F."/>
            <person name="Perotto S."/>
        </authorList>
    </citation>
    <scope>NUCLEOTIDE SEQUENCE [LARGE SCALE GENOMIC DNA]</scope>
    <source>
        <strain evidence="3 4">UAMH 7357</strain>
    </source>
</reference>
<dbReference type="AlphaFoldDB" id="A0A2J6QBM2"/>
<gene>
    <name evidence="3" type="ORF">NA56DRAFT_44772</name>
</gene>
<protein>
    <recommendedName>
        <fullName evidence="5">GPI anchored protein</fullName>
    </recommendedName>
</protein>